<dbReference type="Gene3D" id="3.30.1130.10">
    <property type="match status" value="1"/>
</dbReference>
<gene>
    <name evidence="12" type="primary">folP</name>
    <name evidence="12" type="ORF">J4H92_06810</name>
</gene>
<dbReference type="PROSITE" id="PS00793">
    <property type="entry name" value="DHPS_2"/>
    <property type="match status" value="1"/>
</dbReference>
<dbReference type="InterPro" id="IPR045031">
    <property type="entry name" value="DHP_synth-like"/>
</dbReference>
<dbReference type="GO" id="GO:0046872">
    <property type="term" value="F:metal ion binding"/>
    <property type="evidence" value="ECO:0007669"/>
    <property type="project" value="UniProtKB-KW"/>
</dbReference>
<dbReference type="AlphaFoldDB" id="A0A939SA82"/>
<name>A0A939SA82_9MICO</name>
<evidence type="ECO:0000256" key="3">
    <source>
        <dbReference type="ARBA" id="ARBA00004763"/>
    </source>
</evidence>
<feature type="region of interest" description="Disordered" evidence="10">
    <location>
        <begin position="239"/>
        <end position="259"/>
    </location>
</feature>
<dbReference type="CDD" id="cd00534">
    <property type="entry name" value="DHNA_DHNTPE"/>
    <property type="match status" value="1"/>
</dbReference>
<comment type="caution">
    <text evidence="12">The sequence shown here is derived from an EMBL/GenBank/DDBJ whole genome shotgun (WGS) entry which is preliminary data.</text>
</comment>
<comment type="catalytic activity">
    <reaction evidence="9">
        <text>7,8-dihydroneopterin = 6-hydroxymethyl-7,8-dihydropterin + glycolaldehyde</text>
        <dbReference type="Rhea" id="RHEA:10540"/>
        <dbReference type="ChEBI" id="CHEBI:17001"/>
        <dbReference type="ChEBI" id="CHEBI:17071"/>
        <dbReference type="ChEBI" id="CHEBI:44841"/>
        <dbReference type="EC" id="4.1.2.25"/>
    </reaction>
</comment>
<dbReference type="NCBIfam" id="TIGR00526">
    <property type="entry name" value="folB_dom"/>
    <property type="match status" value="1"/>
</dbReference>
<comment type="similarity">
    <text evidence="9">Belongs to the DHNA family.</text>
</comment>
<comment type="catalytic activity">
    <reaction evidence="1">
        <text>(7,8-dihydropterin-6-yl)methyl diphosphate + 4-aminobenzoate = 7,8-dihydropteroate + diphosphate</text>
        <dbReference type="Rhea" id="RHEA:19949"/>
        <dbReference type="ChEBI" id="CHEBI:17836"/>
        <dbReference type="ChEBI" id="CHEBI:17839"/>
        <dbReference type="ChEBI" id="CHEBI:33019"/>
        <dbReference type="ChEBI" id="CHEBI:72950"/>
        <dbReference type="EC" id="2.5.1.15"/>
    </reaction>
</comment>
<dbReference type="NCBIfam" id="TIGR01496">
    <property type="entry name" value="DHPS"/>
    <property type="match status" value="1"/>
</dbReference>
<dbReference type="Pfam" id="PF00809">
    <property type="entry name" value="Pterin_bind"/>
    <property type="match status" value="1"/>
</dbReference>
<evidence type="ECO:0000313" key="12">
    <source>
        <dbReference type="EMBL" id="MBO1901662.1"/>
    </source>
</evidence>
<dbReference type="SMART" id="SM00905">
    <property type="entry name" value="FolB"/>
    <property type="match status" value="1"/>
</dbReference>
<dbReference type="SUPFAM" id="SSF51717">
    <property type="entry name" value="Dihydropteroate synthetase-like"/>
    <property type="match status" value="1"/>
</dbReference>
<dbReference type="GO" id="GO:0004156">
    <property type="term" value="F:dihydropteroate synthase activity"/>
    <property type="evidence" value="ECO:0007669"/>
    <property type="project" value="UniProtKB-EC"/>
</dbReference>
<keyword evidence="7" id="KW-0460">Magnesium</keyword>
<dbReference type="Pfam" id="PF02152">
    <property type="entry name" value="FolB"/>
    <property type="match status" value="1"/>
</dbReference>
<evidence type="ECO:0000256" key="9">
    <source>
        <dbReference type="RuleBase" id="RU362079"/>
    </source>
</evidence>
<organism evidence="12 13">
    <name type="scientific">Leucobacter weissii</name>
    <dbReference type="NCBI Taxonomy" id="1983706"/>
    <lineage>
        <taxon>Bacteria</taxon>
        <taxon>Bacillati</taxon>
        <taxon>Actinomycetota</taxon>
        <taxon>Actinomycetes</taxon>
        <taxon>Micrococcales</taxon>
        <taxon>Microbacteriaceae</taxon>
        <taxon>Leucobacter</taxon>
    </lineage>
</organism>
<dbReference type="InterPro" id="IPR006390">
    <property type="entry name" value="DHP_synth_dom"/>
</dbReference>
<dbReference type="GO" id="GO:0046654">
    <property type="term" value="P:tetrahydrofolate biosynthetic process"/>
    <property type="evidence" value="ECO:0007669"/>
    <property type="project" value="UniProtKB-UniRule"/>
</dbReference>
<protein>
    <recommendedName>
        <fullName evidence="9">7,8-dihydroneopterin aldolase</fullName>
        <ecNumber evidence="9">4.1.2.25</ecNumber>
    </recommendedName>
</protein>
<keyword evidence="9" id="KW-0456">Lyase</keyword>
<dbReference type="EMBL" id="JAGDYM010000007">
    <property type="protein sequence ID" value="MBO1901662.1"/>
    <property type="molecule type" value="Genomic_DNA"/>
</dbReference>
<comment type="function">
    <text evidence="9">Catalyzes the conversion of 7,8-dihydroneopterin to 6-hydroxymethyl-7,8-dihydropterin.</text>
</comment>
<dbReference type="PANTHER" id="PTHR20941">
    <property type="entry name" value="FOLATE SYNTHESIS PROTEINS"/>
    <property type="match status" value="1"/>
</dbReference>
<dbReference type="InterPro" id="IPR000489">
    <property type="entry name" value="Pterin-binding_dom"/>
</dbReference>
<comment type="cofactor">
    <cofactor evidence="2">
        <name>Mg(2+)</name>
        <dbReference type="ChEBI" id="CHEBI:18420"/>
    </cofactor>
</comment>
<keyword evidence="6" id="KW-0479">Metal-binding</keyword>
<feature type="domain" description="Pterin-binding" evidence="11">
    <location>
        <begin position="20"/>
        <end position="293"/>
    </location>
</feature>
<dbReference type="SUPFAM" id="SSF55620">
    <property type="entry name" value="Tetrahydrobiopterin biosynthesis enzymes-like"/>
    <property type="match status" value="1"/>
</dbReference>
<evidence type="ECO:0000256" key="6">
    <source>
        <dbReference type="ARBA" id="ARBA00022723"/>
    </source>
</evidence>
<dbReference type="GO" id="GO:0004150">
    <property type="term" value="F:dihydroneopterin aldolase activity"/>
    <property type="evidence" value="ECO:0007669"/>
    <property type="project" value="UniProtKB-UniRule"/>
</dbReference>
<dbReference type="EC" id="4.1.2.25" evidence="9"/>
<dbReference type="InterPro" id="IPR011005">
    <property type="entry name" value="Dihydropteroate_synth-like_sf"/>
</dbReference>
<dbReference type="Gene3D" id="3.20.20.20">
    <property type="entry name" value="Dihydropteroate synthase-like"/>
    <property type="match status" value="1"/>
</dbReference>
<evidence type="ECO:0000256" key="1">
    <source>
        <dbReference type="ARBA" id="ARBA00000012"/>
    </source>
</evidence>
<dbReference type="PANTHER" id="PTHR20941:SF1">
    <property type="entry name" value="FOLIC ACID SYNTHESIS PROTEIN FOL1"/>
    <property type="match status" value="1"/>
</dbReference>
<dbReference type="PROSITE" id="PS50972">
    <property type="entry name" value="PTERIN_BINDING"/>
    <property type="match status" value="1"/>
</dbReference>
<dbReference type="PROSITE" id="PS00792">
    <property type="entry name" value="DHPS_1"/>
    <property type="match status" value="1"/>
</dbReference>
<evidence type="ECO:0000313" key="13">
    <source>
        <dbReference type="Proteomes" id="UP000664382"/>
    </source>
</evidence>
<dbReference type="NCBIfam" id="TIGR00525">
    <property type="entry name" value="folB"/>
    <property type="match status" value="1"/>
</dbReference>
<keyword evidence="8 9" id="KW-0289">Folate biosynthesis</keyword>
<comment type="pathway">
    <text evidence="3">Cofactor biosynthesis; tetrahydrofolate biosynthesis; 7,8-dihydrofolate from 2-amino-4-hydroxy-6-hydroxymethyl-7,8-dihydropteridine diphosphate and 4-aminobenzoate: step 1/2.</text>
</comment>
<evidence type="ECO:0000259" key="11">
    <source>
        <dbReference type="PROSITE" id="PS50972"/>
    </source>
</evidence>
<evidence type="ECO:0000256" key="5">
    <source>
        <dbReference type="ARBA" id="ARBA00022679"/>
    </source>
</evidence>
<dbReference type="GO" id="GO:0005829">
    <property type="term" value="C:cytosol"/>
    <property type="evidence" value="ECO:0007669"/>
    <property type="project" value="TreeGrafter"/>
</dbReference>
<dbReference type="GO" id="GO:0046656">
    <property type="term" value="P:folic acid biosynthetic process"/>
    <property type="evidence" value="ECO:0007669"/>
    <property type="project" value="UniProtKB-UniRule"/>
</dbReference>
<dbReference type="InterPro" id="IPR006156">
    <property type="entry name" value="Dihydroneopterin_aldolase"/>
</dbReference>
<dbReference type="CDD" id="cd00739">
    <property type="entry name" value="DHPS"/>
    <property type="match status" value="1"/>
</dbReference>
<accession>A0A939SA82</accession>
<dbReference type="Proteomes" id="UP000664382">
    <property type="component" value="Unassembled WGS sequence"/>
</dbReference>
<feature type="compositionally biased region" description="Low complexity" evidence="10">
    <location>
        <begin position="239"/>
        <end position="252"/>
    </location>
</feature>
<proteinExistence type="inferred from homology"/>
<comment type="similarity">
    <text evidence="4">Belongs to the DHPS family.</text>
</comment>
<evidence type="ECO:0000256" key="7">
    <source>
        <dbReference type="ARBA" id="ARBA00022842"/>
    </source>
</evidence>
<reference evidence="12" key="1">
    <citation type="submission" date="2021-03" db="EMBL/GenBank/DDBJ databases">
        <title>Leucobacter chromiisoli sp. nov., isolated from chromium-containing soil of chemical plant.</title>
        <authorList>
            <person name="Xu Z."/>
        </authorList>
    </citation>
    <scope>NUCLEOTIDE SEQUENCE</scope>
    <source>
        <strain evidence="12">S27</strain>
    </source>
</reference>
<evidence type="ECO:0000256" key="8">
    <source>
        <dbReference type="ARBA" id="ARBA00022909"/>
    </source>
</evidence>
<sequence>MQHGRVPDAPPGLARDGARPLVLGILNVTPDSFSDGGRFLATGAAVARGLELAAQGADVVDVGGESTRPGAAPVPPAEEQRRVVPVVEALASHGVAVSIDTLHAETARAAVAAGASIVNDVSGGLHDPAMHGVVADAGVTYIAMHWRGIPDPAHRRSGYADVVLEVADELARLAEAAVSAGIAPERIVLDPGLGFDKTAEQGWRLLAGIPELRRLGHPVLVGISRKRMIAETLAASRVSPAGAAPPSGSSRPTEAGSERDLDLGTAVVSALAAGAGVWGVRVHEAASTARALAVSEAWAAGRRSSGPAPVAPIRAGGADRIALTGLEVFAHHGVYADERANGQRFLIDAELSLDLAPAAGGDDLAATVHYGELAEAIVAAVRRDPVDLIETVAERVAEVALGFGRVSEARVTVHKPDAPIRAEFADVSVTVVREAHGTPHAREQHGGAP</sequence>
<evidence type="ECO:0000256" key="10">
    <source>
        <dbReference type="SAM" id="MobiDB-lite"/>
    </source>
</evidence>
<keyword evidence="13" id="KW-1185">Reference proteome</keyword>
<comment type="pathway">
    <text evidence="9">Cofactor biosynthesis; tetrahydrofolate biosynthesis; 2-amino-4-hydroxy-6-hydroxymethyl-7,8-dihydropteridine diphosphate from 7,8-dihydroneopterin triphosphate: step 3/4.</text>
</comment>
<keyword evidence="5 12" id="KW-0808">Transferase</keyword>
<evidence type="ECO:0000256" key="4">
    <source>
        <dbReference type="ARBA" id="ARBA00009503"/>
    </source>
</evidence>
<dbReference type="InterPro" id="IPR043133">
    <property type="entry name" value="GTP-CH-I_C/QueF"/>
</dbReference>
<evidence type="ECO:0000256" key="2">
    <source>
        <dbReference type="ARBA" id="ARBA00001946"/>
    </source>
</evidence>
<dbReference type="InterPro" id="IPR006157">
    <property type="entry name" value="FolB_dom"/>
</dbReference>